<dbReference type="AlphaFoldDB" id="A0AAV0BZ51"/>
<dbReference type="SUPFAM" id="SSF53098">
    <property type="entry name" value="Ribonuclease H-like"/>
    <property type="match status" value="1"/>
</dbReference>
<organism evidence="4 5">
    <name type="scientific">Cuscuta epithymum</name>
    <dbReference type="NCBI Taxonomy" id="186058"/>
    <lineage>
        <taxon>Eukaryota</taxon>
        <taxon>Viridiplantae</taxon>
        <taxon>Streptophyta</taxon>
        <taxon>Embryophyta</taxon>
        <taxon>Tracheophyta</taxon>
        <taxon>Spermatophyta</taxon>
        <taxon>Magnoliopsida</taxon>
        <taxon>eudicotyledons</taxon>
        <taxon>Gunneridae</taxon>
        <taxon>Pentapetalae</taxon>
        <taxon>asterids</taxon>
        <taxon>lamiids</taxon>
        <taxon>Solanales</taxon>
        <taxon>Convolvulaceae</taxon>
        <taxon>Cuscuteae</taxon>
        <taxon>Cuscuta</taxon>
        <taxon>Cuscuta subgen. Cuscuta</taxon>
    </lineage>
</organism>
<dbReference type="Gene3D" id="3.30.420.10">
    <property type="entry name" value="Ribonuclease H-like superfamily/Ribonuclease H"/>
    <property type="match status" value="1"/>
</dbReference>
<dbReference type="InterPro" id="IPR002156">
    <property type="entry name" value="RNaseH_domain"/>
</dbReference>
<dbReference type="Proteomes" id="UP001152523">
    <property type="component" value="Unassembled WGS sequence"/>
</dbReference>
<keyword evidence="5" id="KW-1185">Reference proteome</keyword>
<gene>
    <name evidence="4" type="ORF">CEPIT_LOCUS696</name>
</gene>
<feature type="chain" id="PRO_5043852283" description="RNase H type-1 domain-containing protein" evidence="1">
    <location>
        <begin position="30"/>
        <end position="323"/>
    </location>
</feature>
<dbReference type="GO" id="GO:0003676">
    <property type="term" value="F:nucleic acid binding"/>
    <property type="evidence" value="ECO:0007669"/>
    <property type="project" value="InterPro"/>
</dbReference>
<dbReference type="CDD" id="cd06222">
    <property type="entry name" value="RNase_H_like"/>
    <property type="match status" value="1"/>
</dbReference>
<evidence type="ECO:0000259" key="3">
    <source>
        <dbReference type="Pfam" id="PF13966"/>
    </source>
</evidence>
<dbReference type="Pfam" id="PF13456">
    <property type="entry name" value="RVT_3"/>
    <property type="match status" value="1"/>
</dbReference>
<dbReference type="InterPro" id="IPR052929">
    <property type="entry name" value="RNase_H-like_EbsB-rel"/>
</dbReference>
<keyword evidence="1" id="KW-0732">Signal</keyword>
<evidence type="ECO:0000313" key="4">
    <source>
        <dbReference type="EMBL" id="CAH9054798.1"/>
    </source>
</evidence>
<name>A0AAV0BZ51_9ASTE</name>
<dbReference type="PANTHER" id="PTHR47074">
    <property type="entry name" value="BNAC02G40300D PROTEIN"/>
    <property type="match status" value="1"/>
</dbReference>
<evidence type="ECO:0000259" key="2">
    <source>
        <dbReference type="Pfam" id="PF13456"/>
    </source>
</evidence>
<feature type="signal peptide" evidence="1">
    <location>
        <begin position="1"/>
        <end position="29"/>
    </location>
</feature>
<dbReference type="Pfam" id="PF13966">
    <property type="entry name" value="zf-RVT"/>
    <property type="match status" value="1"/>
</dbReference>
<evidence type="ECO:0008006" key="6">
    <source>
        <dbReference type="Google" id="ProtNLM"/>
    </source>
</evidence>
<dbReference type="InterPro" id="IPR026960">
    <property type="entry name" value="RVT-Znf"/>
</dbReference>
<dbReference type="InterPro" id="IPR036397">
    <property type="entry name" value="RNaseH_sf"/>
</dbReference>
<dbReference type="GO" id="GO:0004523">
    <property type="term" value="F:RNA-DNA hybrid ribonuclease activity"/>
    <property type="evidence" value="ECO:0007669"/>
    <property type="project" value="InterPro"/>
</dbReference>
<feature type="domain" description="Reverse transcriptase zinc-binding" evidence="3">
    <location>
        <begin position="7"/>
        <end position="72"/>
    </location>
</feature>
<proteinExistence type="predicted"/>
<dbReference type="EMBL" id="CAMAPF010000006">
    <property type="protein sequence ID" value="CAH9054798.1"/>
    <property type="molecule type" value="Genomic_DNA"/>
</dbReference>
<protein>
    <recommendedName>
        <fullName evidence="6">RNase H type-1 domain-containing protein</fullName>
    </recommendedName>
</protein>
<evidence type="ECO:0000313" key="5">
    <source>
        <dbReference type="Proteomes" id="UP001152523"/>
    </source>
</evidence>
<comment type="caution">
    <text evidence="4">The sequence shown here is derived from an EMBL/GenBank/DDBJ whole genome shotgun (WGS) entry which is preliminary data.</text>
</comment>
<dbReference type="InterPro" id="IPR044730">
    <property type="entry name" value="RNase_H-like_dom_plant"/>
</dbReference>
<feature type="domain" description="RNase H type-1" evidence="2">
    <location>
        <begin position="175"/>
        <end position="294"/>
    </location>
</feature>
<sequence>MGPWTGWSAMWGWMLPPKIKNFFWQLCCGFLPTTTNLRMRRVNCDEKCGLCGGAEESLQHVFRLCSVAREAWRAVRWEWSSGSVSSFMEQLQLEFQAKSEKDLCKLIWGCWGLWCERNGRVWNGVLTDAKFLLLKSKIYVDSWIQAQQQGRKHAVPEPKGVMLWKRPRPGWVKLNVDASVKDNGVGLGWLLRNEDGVFMAGVAKPWQGVLPPWEAELIGIREALSWTKEYGCERIEVESDAAKAISEIRDGSSVSIAGILADDIRELRSYFTEISFSHVRRSANRAAHVLAQAACSMSDSICWLDLPPSFISHVLNNDAINNS</sequence>
<accession>A0AAV0BZ51</accession>
<evidence type="ECO:0000256" key="1">
    <source>
        <dbReference type="SAM" id="SignalP"/>
    </source>
</evidence>
<reference evidence="4" key="1">
    <citation type="submission" date="2022-07" db="EMBL/GenBank/DDBJ databases">
        <authorList>
            <person name="Macas J."/>
            <person name="Novak P."/>
            <person name="Neumann P."/>
        </authorList>
    </citation>
    <scope>NUCLEOTIDE SEQUENCE</scope>
</reference>
<dbReference type="InterPro" id="IPR012337">
    <property type="entry name" value="RNaseH-like_sf"/>
</dbReference>
<dbReference type="PANTHER" id="PTHR47074:SF11">
    <property type="entry name" value="REVERSE TRANSCRIPTASE-LIKE PROTEIN"/>
    <property type="match status" value="1"/>
</dbReference>